<evidence type="ECO:0000313" key="2">
    <source>
        <dbReference type="Proteomes" id="UP000321533"/>
    </source>
</evidence>
<dbReference type="SUPFAM" id="SSF102588">
    <property type="entry name" value="LmbE-like"/>
    <property type="match status" value="1"/>
</dbReference>
<name>A0A5B8VCH8_9BACT</name>
<dbReference type="RefSeq" id="WP_147190338.1">
    <property type="nucleotide sequence ID" value="NZ_CP042435.1"/>
</dbReference>
<dbReference type="InterPro" id="IPR006311">
    <property type="entry name" value="TAT_signal"/>
</dbReference>
<dbReference type="GO" id="GO:0016811">
    <property type="term" value="F:hydrolase activity, acting on carbon-nitrogen (but not peptide) bonds, in linear amides"/>
    <property type="evidence" value="ECO:0007669"/>
    <property type="project" value="TreeGrafter"/>
</dbReference>
<gene>
    <name evidence="1" type="ORF">FRZ67_14135</name>
</gene>
<dbReference type="KEGG" id="pgin:FRZ67_14135"/>
<dbReference type="EMBL" id="CP042435">
    <property type="protein sequence ID" value="QEC68386.1"/>
    <property type="molecule type" value="Genomic_DNA"/>
</dbReference>
<reference evidence="1 2" key="1">
    <citation type="journal article" date="2016" name="Int. J. Syst. Evol. Microbiol.">
        <title>Panacibacter ginsenosidivorans gen. nov., sp. nov., with ginsenoside converting activity isolated from soil of a ginseng field.</title>
        <authorList>
            <person name="Siddiqi M.Z."/>
            <person name="Muhammad Shafi S."/>
            <person name="Choi K.D."/>
            <person name="Im W.T."/>
        </authorList>
    </citation>
    <scope>NUCLEOTIDE SEQUENCE [LARGE SCALE GENOMIC DNA]</scope>
    <source>
        <strain evidence="1 2">Gsoil1550</strain>
    </source>
</reference>
<accession>A0A5B8VCH8</accession>
<dbReference type="PROSITE" id="PS51318">
    <property type="entry name" value="TAT"/>
    <property type="match status" value="1"/>
</dbReference>
<dbReference type="Pfam" id="PF02585">
    <property type="entry name" value="PIG-L"/>
    <property type="match status" value="1"/>
</dbReference>
<dbReference type="InterPro" id="IPR003737">
    <property type="entry name" value="GlcNAc_PI_deacetylase-related"/>
</dbReference>
<dbReference type="PANTHER" id="PTHR12993:SF11">
    <property type="entry name" value="N-ACETYLGLUCOSAMINYL-PHOSPHATIDYLINOSITOL DE-N-ACETYLASE"/>
    <property type="match status" value="1"/>
</dbReference>
<dbReference type="AlphaFoldDB" id="A0A5B8VCH8"/>
<keyword evidence="2" id="KW-1185">Reference proteome</keyword>
<dbReference type="InterPro" id="IPR024078">
    <property type="entry name" value="LmbE-like_dom_sf"/>
</dbReference>
<dbReference type="Gene3D" id="3.40.50.10320">
    <property type="entry name" value="LmbE-like"/>
    <property type="match status" value="1"/>
</dbReference>
<sequence length="253" mass="28003">MSYFKNNRRKFLQQSATGLGMLSLPALLNAQVTNKKDKKKIVCVGGHPDDPESGCGGTLAKFANAGHDVTIIYLTTGEAGIEGKSHDEAAAIRKQEAINACKILNAKPVFAGQIDGDTIVNNEWLQKLQQLIKNESPDIVFAHWSIDSHKDHQCASLLTIQTWMRAQQKFPLYFFEVCTGEQTMTFHPTDYIDISDTQQQKRKAVYCHTSQEPPGIYACGHAAMEEFRGREIGVKAAEAFVRMNGRTQGGLSI</sequence>
<organism evidence="1 2">
    <name type="scientific">Panacibacter ginsenosidivorans</name>
    <dbReference type="NCBI Taxonomy" id="1813871"/>
    <lineage>
        <taxon>Bacteria</taxon>
        <taxon>Pseudomonadati</taxon>
        <taxon>Bacteroidota</taxon>
        <taxon>Chitinophagia</taxon>
        <taxon>Chitinophagales</taxon>
        <taxon>Chitinophagaceae</taxon>
        <taxon>Panacibacter</taxon>
    </lineage>
</organism>
<dbReference type="Proteomes" id="UP000321533">
    <property type="component" value="Chromosome"/>
</dbReference>
<proteinExistence type="predicted"/>
<dbReference type="PANTHER" id="PTHR12993">
    <property type="entry name" value="N-ACETYLGLUCOSAMINYL-PHOSPHATIDYLINOSITOL DE-N-ACETYLASE-RELATED"/>
    <property type="match status" value="1"/>
</dbReference>
<dbReference type="OrthoDB" id="9790023at2"/>
<evidence type="ECO:0000313" key="1">
    <source>
        <dbReference type="EMBL" id="QEC68386.1"/>
    </source>
</evidence>
<protein>
    <submittedName>
        <fullName evidence="1">PIG-L family deacetylase</fullName>
    </submittedName>
</protein>